<organism evidence="2 3">
    <name type="scientific">Trifolium subterraneum</name>
    <name type="common">Subterranean clover</name>
    <dbReference type="NCBI Taxonomy" id="3900"/>
    <lineage>
        <taxon>Eukaryota</taxon>
        <taxon>Viridiplantae</taxon>
        <taxon>Streptophyta</taxon>
        <taxon>Embryophyta</taxon>
        <taxon>Tracheophyta</taxon>
        <taxon>Spermatophyta</taxon>
        <taxon>Magnoliopsida</taxon>
        <taxon>eudicotyledons</taxon>
        <taxon>Gunneridae</taxon>
        <taxon>Pentapetalae</taxon>
        <taxon>rosids</taxon>
        <taxon>fabids</taxon>
        <taxon>Fabales</taxon>
        <taxon>Fabaceae</taxon>
        <taxon>Papilionoideae</taxon>
        <taxon>50 kb inversion clade</taxon>
        <taxon>NPAAA clade</taxon>
        <taxon>Hologalegina</taxon>
        <taxon>IRL clade</taxon>
        <taxon>Trifolieae</taxon>
        <taxon>Trifolium</taxon>
    </lineage>
</organism>
<feature type="region of interest" description="Disordered" evidence="1">
    <location>
        <begin position="188"/>
        <end position="211"/>
    </location>
</feature>
<sequence>MSCADMIQGTDPAVGVGVVPPLLEDLVEKTWLFKVEAKPSHNPKFEQSFRVRKICTDDQIIKQFKDKWDVEDAEFRKNRNEGGSLSTLLNKGKDILVGGSSNVLSQDYGSLSGESQKGKELIIEGTPVGVSQDLMLKFSSAVVNLADDDNTDAFCEVESGSAQVQRITAVAGEEKTATDLAEVSITPSTSVKPLAGGRKKSSTKRVSPQHEDIEVDENAPMKLLKRAVKIEKIP</sequence>
<accession>A0A2Z6PDA2</accession>
<keyword evidence="3" id="KW-1185">Reference proteome</keyword>
<dbReference type="AlphaFoldDB" id="A0A2Z6PDA2"/>
<dbReference type="Proteomes" id="UP000242715">
    <property type="component" value="Unassembled WGS sequence"/>
</dbReference>
<gene>
    <name evidence="2" type="ORF">TSUD_382450</name>
</gene>
<name>A0A2Z6PDA2_TRISU</name>
<reference evidence="3" key="1">
    <citation type="journal article" date="2017" name="Front. Plant Sci.">
        <title>Climate Clever Clovers: New Paradigm to Reduce the Environmental Footprint of Ruminants by Breeding Low Methanogenic Forages Utilizing Haplotype Variation.</title>
        <authorList>
            <person name="Kaur P."/>
            <person name="Appels R."/>
            <person name="Bayer P.E."/>
            <person name="Keeble-Gagnere G."/>
            <person name="Wang J."/>
            <person name="Hirakawa H."/>
            <person name="Shirasawa K."/>
            <person name="Vercoe P."/>
            <person name="Stefanova K."/>
            <person name="Durmic Z."/>
            <person name="Nichols P."/>
            <person name="Revell C."/>
            <person name="Isobe S.N."/>
            <person name="Edwards D."/>
            <person name="Erskine W."/>
        </authorList>
    </citation>
    <scope>NUCLEOTIDE SEQUENCE [LARGE SCALE GENOMIC DNA]</scope>
    <source>
        <strain evidence="3">cv. Daliak</strain>
    </source>
</reference>
<evidence type="ECO:0000313" key="2">
    <source>
        <dbReference type="EMBL" id="GAU42709.1"/>
    </source>
</evidence>
<proteinExistence type="predicted"/>
<evidence type="ECO:0000256" key="1">
    <source>
        <dbReference type="SAM" id="MobiDB-lite"/>
    </source>
</evidence>
<dbReference type="EMBL" id="DF973935">
    <property type="protein sequence ID" value="GAU42709.1"/>
    <property type="molecule type" value="Genomic_DNA"/>
</dbReference>
<evidence type="ECO:0000313" key="3">
    <source>
        <dbReference type="Proteomes" id="UP000242715"/>
    </source>
</evidence>
<protein>
    <submittedName>
        <fullName evidence="2">Uncharacterized protein</fullName>
    </submittedName>
</protein>